<dbReference type="GO" id="GO:0016491">
    <property type="term" value="F:oxidoreductase activity"/>
    <property type="evidence" value="ECO:0007669"/>
    <property type="project" value="UniProtKB-KW"/>
</dbReference>
<dbReference type="InterPro" id="IPR013149">
    <property type="entry name" value="ADH-like_C"/>
</dbReference>
<dbReference type="SUPFAM" id="SSF50129">
    <property type="entry name" value="GroES-like"/>
    <property type="match status" value="2"/>
</dbReference>
<dbReference type="Proteomes" id="UP001556631">
    <property type="component" value="Unassembled WGS sequence"/>
</dbReference>
<dbReference type="Pfam" id="PF00107">
    <property type="entry name" value="ADH_zinc_N"/>
    <property type="match status" value="1"/>
</dbReference>
<keyword evidence="3 6" id="KW-0862">Zinc</keyword>
<dbReference type="Pfam" id="PF08240">
    <property type="entry name" value="ADH_N"/>
    <property type="match status" value="1"/>
</dbReference>
<protein>
    <submittedName>
        <fullName evidence="8">NDMA-dependent alcohol dehydrogenase</fullName>
        <ecNumber evidence="8">1.1.99.36</ecNumber>
    </submittedName>
</protein>
<dbReference type="NCBIfam" id="TIGR03989">
    <property type="entry name" value="Rxyl_3153"/>
    <property type="match status" value="1"/>
</dbReference>
<dbReference type="EMBL" id="JBFPJR010000005">
    <property type="protein sequence ID" value="MEX0426734.1"/>
    <property type="molecule type" value="Genomic_DNA"/>
</dbReference>
<comment type="caution">
    <text evidence="8">The sequence shown here is derived from an EMBL/GenBank/DDBJ whole genome shotgun (WGS) entry which is preliminary data.</text>
</comment>
<comment type="cofactor">
    <cofactor evidence="6">
        <name>Zn(2+)</name>
        <dbReference type="ChEBI" id="CHEBI:29105"/>
    </cofactor>
</comment>
<keyword evidence="2 6" id="KW-0479">Metal-binding</keyword>
<sequence length="374" mass="39747">MRTRAAVIREPGKPWEVTELELDEPKAGEVRIRFAYSGMCHSDEHIRTGDATGRLPMVGGHEGSGFVEAVGPQVTRVAVGDRVVCSFIPACGTCRYCSTGRQNLCDQGAQMQTGFLPDGTLRFHSDDGEDLGGFCVLGTFSERAVVSQASCVKLDDDIPLDVAALVGCGVPTGWGTSVYAAGVCAGQTVVIFGAGGVGTNAVQGAAYAGARFVAVVDPVAFKRENALAFGATHAFATAAEAQEAVRELTWGQMAEHAICTVGVLTKEVVAQAAEIVGKDGQVTITSVGRASENQVELAANGALVGYQRRIQGHVFGKCNPLYDIPKLLRLYREGQLKLDELITRRYVLDEINVGYQDLDEGRLIRGLIVHDQAS</sequence>
<evidence type="ECO:0000256" key="2">
    <source>
        <dbReference type="ARBA" id="ARBA00022723"/>
    </source>
</evidence>
<evidence type="ECO:0000313" key="8">
    <source>
        <dbReference type="EMBL" id="MEX0426734.1"/>
    </source>
</evidence>
<dbReference type="RefSeq" id="WP_367991455.1">
    <property type="nucleotide sequence ID" value="NZ_JBFPJR010000005.1"/>
</dbReference>
<dbReference type="Gene3D" id="3.40.50.720">
    <property type="entry name" value="NAD(P)-binding Rossmann-like Domain"/>
    <property type="match status" value="1"/>
</dbReference>
<accession>A0ABV3SYI9</accession>
<dbReference type="InterPro" id="IPR020843">
    <property type="entry name" value="ER"/>
</dbReference>
<dbReference type="Gene3D" id="3.90.180.10">
    <property type="entry name" value="Medium-chain alcohol dehydrogenases, catalytic domain"/>
    <property type="match status" value="1"/>
</dbReference>
<dbReference type="InterPro" id="IPR036291">
    <property type="entry name" value="NAD(P)-bd_dom_sf"/>
</dbReference>
<evidence type="ECO:0000313" key="9">
    <source>
        <dbReference type="Proteomes" id="UP001556631"/>
    </source>
</evidence>
<evidence type="ECO:0000256" key="6">
    <source>
        <dbReference type="RuleBase" id="RU361277"/>
    </source>
</evidence>
<gene>
    <name evidence="8" type="ORF">AB3X52_03805</name>
</gene>
<feature type="domain" description="Enoyl reductase (ER)" evidence="7">
    <location>
        <begin position="12"/>
        <end position="369"/>
    </location>
</feature>
<dbReference type="PANTHER" id="PTHR43880">
    <property type="entry name" value="ALCOHOL DEHYDROGENASE"/>
    <property type="match status" value="1"/>
</dbReference>
<keyword evidence="9" id="KW-1185">Reference proteome</keyword>
<dbReference type="InterPro" id="IPR013154">
    <property type="entry name" value="ADH-like_N"/>
</dbReference>
<dbReference type="SUPFAM" id="SSF51735">
    <property type="entry name" value="NAD(P)-binding Rossmann-fold domains"/>
    <property type="match status" value="1"/>
</dbReference>
<dbReference type="EC" id="1.1.99.36" evidence="8"/>
<evidence type="ECO:0000256" key="4">
    <source>
        <dbReference type="ARBA" id="ARBA00023002"/>
    </source>
</evidence>
<evidence type="ECO:0000256" key="3">
    <source>
        <dbReference type="ARBA" id="ARBA00022833"/>
    </source>
</evidence>
<keyword evidence="4 8" id="KW-0560">Oxidoreductase</keyword>
<evidence type="ECO:0000256" key="1">
    <source>
        <dbReference type="ARBA" id="ARBA00008072"/>
    </source>
</evidence>
<organism evidence="8 9">
    <name type="scientific">Nocardioides eburneus</name>
    <dbReference type="NCBI Taxonomy" id="3231482"/>
    <lineage>
        <taxon>Bacteria</taxon>
        <taxon>Bacillati</taxon>
        <taxon>Actinomycetota</taxon>
        <taxon>Actinomycetes</taxon>
        <taxon>Propionibacteriales</taxon>
        <taxon>Nocardioidaceae</taxon>
        <taxon>Nocardioides</taxon>
    </lineage>
</organism>
<reference evidence="8 9" key="1">
    <citation type="submission" date="2024-07" db="EMBL/GenBank/DDBJ databases">
        <authorList>
            <person name="Lee S."/>
            <person name="Kang M."/>
        </authorList>
    </citation>
    <scope>NUCLEOTIDE SEQUENCE [LARGE SCALE GENOMIC DNA]</scope>
    <source>
        <strain evidence="8 9">DS6</strain>
    </source>
</reference>
<dbReference type="InterPro" id="IPR011032">
    <property type="entry name" value="GroES-like_sf"/>
</dbReference>
<evidence type="ECO:0000256" key="5">
    <source>
        <dbReference type="ARBA" id="ARBA00023027"/>
    </source>
</evidence>
<dbReference type="SMART" id="SM00829">
    <property type="entry name" value="PKS_ER"/>
    <property type="match status" value="1"/>
</dbReference>
<dbReference type="InterPro" id="IPR023921">
    <property type="entry name" value="ADH_Zn_actinomycetes"/>
</dbReference>
<name>A0ABV3SYI9_9ACTN</name>
<keyword evidence="5" id="KW-0520">NAD</keyword>
<evidence type="ECO:0000259" key="7">
    <source>
        <dbReference type="SMART" id="SM00829"/>
    </source>
</evidence>
<dbReference type="InterPro" id="IPR002328">
    <property type="entry name" value="ADH_Zn_CS"/>
</dbReference>
<dbReference type="CDD" id="cd08279">
    <property type="entry name" value="Zn_ADH_class_III"/>
    <property type="match status" value="1"/>
</dbReference>
<comment type="similarity">
    <text evidence="1 6">Belongs to the zinc-containing alcohol dehydrogenase family.</text>
</comment>
<proteinExistence type="inferred from homology"/>
<dbReference type="PANTHER" id="PTHR43880:SF12">
    <property type="entry name" value="ALCOHOL DEHYDROGENASE CLASS-3"/>
    <property type="match status" value="1"/>
</dbReference>
<dbReference type="PROSITE" id="PS00059">
    <property type="entry name" value="ADH_ZINC"/>
    <property type="match status" value="1"/>
</dbReference>